<protein>
    <submittedName>
        <fullName evidence="1">Uncharacterized protein</fullName>
    </submittedName>
</protein>
<accession>A0A645CST4</accession>
<gene>
    <name evidence="1" type="ORF">SDC9_127002</name>
</gene>
<organism evidence="1">
    <name type="scientific">bioreactor metagenome</name>
    <dbReference type="NCBI Taxonomy" id="1076179"/>
    <lineage>
        <taxon>unclassified sequences</taxon>
        <taxon>metagenomes</taxon>
        <taxon>ecological metagenomes</taxon>
    </lineage>
</organism>
<comment type="caution">
    <text evidence="1">The sequence shown here is derived from an EMBL/GenBank/DDBJ whole genome shotgun (WGS) entry which is preliminary data.</text>
</comment>
<evidence type="ECO:0000313" key="1">
    <source>
        <dbReference type="EMBL" id="MPM79959.1"/>
    </source>
</evidence>
<dbReference type="EMBL" id="VSSQ01029716">
    <property type="protein sequence ID" value="MPM79959.1"/>
    <property type="molecule type" value="Genomic_DNA"/>
</dbReference>
<sequence>MQGERGVMPGTGPGDFRRQEPVGVHRLDEQSAHDFQMLPLQFGIAAKPGVGDDLSMIG</sequence>
<proteinExistence type="predicted"/>
<dbReference type="AlphaFoldDB" id="A0A645CST4"/>
<reference evidence="1" key="1">
    <citation type="submission" date="2019-08" db="EMBL/GenBank/DDBJ databases">
        <authorList>
            <person name="Kucharzyk K."/>
            <person name="Murdoch R.W."/>
            <person name="Higgins S."/>
            <person name="Loffler F."/>
        </authorList>
    </citation>
    <scope>NUCLEOTIDE SEQUENCE</scope>
</reference>
<name>A0A645CST4_9ZZZZ</name>